<accession>A0A512C3R1</accession>
<keyword evidence="1" id="KW-0472">Membrane</keyword>
<dbReference type="AlphaFoldDB" id="A0A512C3R1"/>
<keyword evidence="1" id="KW-0812">Transmembrane</keyword>
<protein>
    <submittedName>
        <fullName evidence="2">Uncharacterized protein</fullName>
    </submittedName>
</protein>
<dbReference type="Proteomes" id="UP000321085">
    <property type="component" value="Unassembled WGS sequence"/>
</dbReference>
<evidence type="ECO:0000256" key="1">
    <source>
        <dbReference type="SAM" id="Phobius"/>
    </source>
</evidence>
<gene>
    <name evidence="2" type="ORF">MAE02_65370</name>
</gene>
<organism evidence="2 3">
    <name type="scientific">Microvirga aerophila</name>
    <dbReference type="NCBI Taxonomy" id="670291"/>
    <lineage>
        <taxon>Bacteria</taxon>
        <taxon>Pseudomonadati</taxon>
        <taxon>Pseudomonadota</taxon>
        <taxon>Alphaproteobacteria</taxon>
        <taxon>Hyphomicrobiales</taxon>
        <taxon>Methylobacteriaceae</taxon>
        <taxon>Microvirga</taxon>
    </lineage>
</organism>
<reference evidence="2 3" key="1">
    <citation type="submission" date="2019-07" db="EMBL/GenBank/DDBJ databases">
        <title>Whole genome shotgun sequence of Microvirga aerophila NBRC 106136.</title>
        <authorList>
            <person name="Hosoyama A."/>
            <person name="Uohara A."/>
            <person name="Ohji S."/>
            <person name="Ichikawa N."/>
        </authorList>
    </citation>
    <scope>NUCLEOTIDE SEQUENCE [LARGE SCALE GENOMIC DNA]</scope>
    <source>
        <strain evidence="2 3">NBRC 106136</strain>
    </source>
</reference>
<dbReference type="RefSeq" id="WP_114189401.1">
    <property type="nucleotide sequence ID" value="NZ_BJYU01000257.1"/>
</dbReference>
<dbReference type="OrthoDB" id="8456447at2"/>
<feature type="transmembrane region" description="Helical" evidence="1">
    <location>
        <begin position="6"/>
        <end position="25"/>
    </location>
</feature>
<dbReference type="EMBL" id="BJYU01000257">
    <property type="protein sequence ID" value="GEO18841.1"/>
    <property type="molecule type" value="Genomic_DNA"/>
</dbReference>
<sequence length="217" mass="24227">MTTVEFTWGSLLTLAGSAGIIAALVNQGLGWLREWWAAADKRKANAGYMALRLAVLLEAYASACADAINGNESAEHRPEEQYPDWTAKLPELPEYPDDTDGWRSLPIKLAGRVLSFRNKVQESQGIINSGLEHSEDTLEEDYAEQAAQRGLEAWKLAVELRRAYGLEAVEVAWDYAAGLERHFEKARKEIQKRIVRAAKFHAQLEARHPSPPVTAEE</sequence>
<proteinExistence type="predicted"/>
<evidence type="ECO:0000313" key="2">
    <source>
        <dbReference type="EMBL" id="GEO18841.1"/>
    </source>
</evidence>
<keyword evidence="1" id="KW-1133">Transmembrane helix</keyword>
<comment type="caution">
    <text evidence="2">The sequence shown here is derived from an EMBL/GenBank/DDBJ whole genome shotgun (WGS) entry which is preliminary data.</text>
</comment>
<keyword evidence="3" id="KW-1185">Reference proteome</keyword>
<name>A0A512C3R1_9HYPH</name>
<evidence type="ECO:0000313" key="3">
    <source>
        <dbReference type="Proteomes" id="UP000321085"/>
    </source>
</evidence>